<accession>A0ABN2BQ22</accession>
<protein>
    <submittedName>
        <fullName evidence="1">Uncharacterized protein</fullName>
    </submittedName>
</protein>
<reference evidence="1 2" key="1">
    <citation type="journal article" date="2019" name="Int. J. Syst. Evol. Microbiol.">
        <title>The Global Catalogue of Microorganisms (GCM) 10K type strain sequencing project: providing services to taxonomists for standard genome sequencing and annotation.</title>
        <authorList>
            <consortium name="The Broad Institute Genomics Platform"/>
            <consortium name="The Broad Institute Genome Sequencing Center for Infectious Disease"/>
            <person name="Wu L."/>
            <person name="Ma J."/>
        </authorList>
    </citation>
    <scope>NUCLEOTIDE SEQUENCE [LARGE SCALE GENOMIC DNA]</scope>
    <source>
        <strain evidence="1 2">JCM 13319</strain>
    </source>
</reference>
<dbReference type="Proteomes" id="UP001501791">
    <property type="component" value="Unassembled WGS sequence"/>
</dbReference>
<dbReference type="EMBL" id="BAAALY010000006">
    <property type="protein sequence ID" value="GAA1544463.1"/>
    <property type="molecule type" value="Genomic_DNA"/>
</dbReference>
<proteinExistence type="predicted"/>
<comment type="caution">
    <text evidence="1">The sequence shown here is derived from an EMBL/GenBank/DDBJ whole genome shotgun (WGS) entry which is preliminary data.</text>
</comment>
<sequence length="109" mass="12139">MATIQYVNTTNYPGDTEVEVHRPKCGHLDKFKRNRLLWAEGEAGISVVETAKDAWTEYNSDFIAEAEEAGEDVDSAAWSVDVFPCTGLVPQRVTVTSTFDGRQRRTADV</sequence>
<keyword evidence="2" id="KW-1185">Reference proteome</keyword>
<evidence type="ECO:0000313" key="2">
    <source>
        <dbReference type="Proteomes" id="UP001501791"/>
    </source>
</evidence>
<gene>
    <name evidence="1" type="ORF">GCM10009691_18630</name>
</gene>
<evidence type="ECO:0000313" key="1">
    <source>
        <dbReference type="EMBL" id="GAA1544463.1"/>
    </source>
</evidence>
<organism evidence="1 2">
    <name type="scientific">Brevibacterium picturae</name>
    <dbReference type="NCBI Taxonomy" id="260553"/>
    <lineage>
        <taxon>Bacteria</taxon>
        <taxon>Bacillati</taxon>
        <taxon>Actinomycetota</taxon>
        <taxon>Actinomycetes</taxon>
        <taxon>Micrococcales</taxon>
        <taxon>Brevibacteriaceae</taxon>
        <taxon>Brevibacterium</taxon>
    </lineage>
</organism>
<name>A0ABN2BQ22_9MICO</name>